<name>A0A5R8KHI9_9BACT</name>
<comment type="caution">
    <text evidence="3">The sequence shown here is derived from an EMBL/GenBank/DDBJ whole genome shotgun (WGS) entry which is preliminary data.</text>
</comment>
<keyword evidence="4" id="KW-1185">Reference proteome</keyword>
<evidence type="ECO:0008006" key="5">
    <source>
        <dbReference type="Google" id="ProtNLM"/>
    </source>
</evidence>
<dbReference type="AlphaFoldDB" id="A0A5R8KHI9"/>
<dbReference type="RefSeq" id="WP_138085305.1">
    <property type="nucleotide sequence ID" value="NZ_VAUV01000004.1"/>
</dbReference>
<accession>A0A5R8KHI9</accession>
<dbReference type="Pfam" id="PF18925">
    <property type="entry name" value="DUF5675"/>
    <property type="match status" value="1"/>
</dbReference>
<protein>
    <recommendedName>
        <fullName evidence="5">Peptidase M23 domain-containing protein</fullName>
    </recommendedName>
</protein>
<dbReference type="OrthoDB" id="1118459at2"/>
<dbReference type="InterPro" id="IPR016047">
    <property type="entry name" value="M23ase_b-sheet_dom"/>
</dbReference>
<gene>
    <name evidence="3" type="ORF">FEM03_06115</name>
</gene>
<reference evidence="3 4" key="1">
    <citation type="submission" date="2019-05" db="EMBL/GenBank/DDBJ databases">
        <title>Verrucobacter flavum gen. nov., sp. nov. a new member of the family Verrucomicrobiaceae.</title>
        <authorList>
            <person name="Szuroczki S."/>
            <person name="Abbaszade G."/>
            <person name="Szabo A."/>
            <person name="Felfoldi T."/>
            <person name="Schumann P."/>
            <person name="Boka K."/>
            <person name="Keki Z."/>
            <person name="Toumi M."/>
            <person name="Toth E."/>
        </authorList>
    </citation>
    <scope>NUCLEOTIDE SEQUENCE [LARGE SCALE GENOMIC DNA]</scope>
    <source>
        <strain evidence="3 4">MG-N-17</strain>
    </source>
</reference>
<dbReference type="InterPro" id="IPR011055">
    <property type="entry name" value="Dup_hybrid_motif"/>
</dbReference>
<dbReference type="InterPro" id="IPR050570">
    <property type="entry name" value="Cell_wall_metabolism_enzyme"/>
</dbReference>
<dbReference type="SUPFAM" id="SSF51261">
    <property type="entry name" value="Duplicated hybrid motif"/>
    <property type="match status" value="1"/>
</dbReference>
<dbReference type="Proteomes" id="UP000306196">
    <property type="component" value="Unassembled WGS sequence"/>
</dbReference>
<proteinExistence type="predicted"/>
<evidence type="ECO:0000259" key="1">
    <source>
        <dbReference type="Pfam" id="PF01551"/>
    </source>
</evidence>
<dbReference type="GO" id="GO:0004222">
    <property type="term" value="F:metalloendopeptidase activity"/>
    <property type="evidence" value="ECO:0007669"/>
    <property type="project" value="TreeGrafter"/>
</dbReference>
<dbReference type="EMBL" id="VAUV01000004">
    <property type="protein sequence ID" value="TLD71711.1"/>
    <property type="molecule type" value="Genomic_DNA"/>
</dbReference>
<dbReference type="PANTHER" id="PTHR21666:SF270">
    <property type="entry name" value="MUREIN HYDROLASE ACTIVATOR ENVC"/>
    <property type="match status" value="1"/>
</dbReference>
<dbReference type="Pfam" id="PF01551">
    <property type="entry name" value="Peptidase_M23"/>
    <property type="match status" value="1"/>
</dbReference>
<evidence type="ECO:0000313" key="3">
    <source>
        <dbReference type="EMBL" id="TLD71711.1"/>
    </source>
</evidence>
<feature type="domain" description="DUF5675" evidence="2">
    <location>
        <begin position="532"/>
        <end position="625"/>
    </location>
</feature>
<evidence type="ECO:0000313" key="4">
    <source>
        <dbReference type="Proteomes" id="UP000306196"/>
    </source>
</evidence>
<dbReference type="InterPro" id="IPR043732">
    <property type="entry name" value="DUF5675"/>
</dbReference>
<organism evidence="3 4">
    <name type="scientific">Phragmitibacter flavus</name>
    <dbReference type="NCBI Taxonomy" id="2576071"/>
    <lineage>
        <taxon>Bacteria</taxon>
        <taxon>Pseudomonadati</taxon>
        <taxon>Verrucomicrobiota</taxon>
        <taxon>Verrucomicrobiia</taxon>
        <taxon>Verrucomicrobiales</taxon>
        <taxon>Verrucomicrobiaceae</taxon>
        <taxon>Phragmitibacter</taxon>
    </lineage>
</organism>
<dbReference type="CDD" id="cd12797">
    <property type="entry name" value="M23_peptidase"/>
    <property type="match status" value="1"/>
</dbReference>
<feature type="domain" description="M23ase beta-sheet core" evidence="1">
    <location>
        <begin position="319"/>
        <end position="410"/>
    </location>
</feature>
<sequence>MPTPTGIRNKNYLNVKNGRSPWLDANGRNSSTDTRGHAVFQDAVYGIRAGILQLKSYFFRHNRRTIAEILSRWAPSSDTIGSLPGAPPNSPAQYTAFVIARVGVGPNTRLEIFDPTTQAIGNVGQLRNLFSAMAAYEIGGGFKVPVSEFNATLELLEPGIRRNGTDDQSVNVSLDGITTSWVIKGSVGDPAKGAQNTEADVKTVQEMLLQISIILPNPACDPLGNDGKIASNEAKPSTVKAIKVFQSRFLTRPDGLIEPEGKTWREMLRIIETGPLTDSVEEPALAAPAHYFPFSTLPSANWTSAPRSFGARRASGSRAHAGCDLYFPAGTVIHAITDGVVIRGPYDFYARTYALEIDHGTFIARYGEIAANAEVRQGDRVRAGQAIAEVGHLVGITVPSDMLHLELYDKTASGPLSVGASVGARTAAGVPYLRRRDIIDPTPFLNQWKNNLPAARASTQPQAAGLHGPAAIAAQGFCIHLKRIRQEKRSGIAYARTIGEYTCYWNGVAIKNLRGQIVERGGPGDNTTAIGDNQDRRIAAGTYTLAIQDGTNYKTYGYTSGKDRPRPGLLLQKTEERTAILIHPGENYLSSIGCLNPTDGLKDANSKINFTDSRQRVIDIIEAMKAKLGTRFPKSGRISDAVILIEGEPK</sequence>
<evidence type="ECO:0000259" key="2">
    <source>
        <dbReference type="Pfam" id="PF18925"/>
    </source>
</evidence>
<dbReference type="PANTHER" id="PTHR21666">
    <property type="entry name" value="PEPTIDASE-RELATED"/>
    <property type="match status" value="1"/>
</dbReference>
<dbReference type="Gene3D" id="2.70.70.10">
    <property type="entry name" value="Glucose Permease (Domain IIA)"/>
    <property type="match status" value="1"/>
</dbReference>